<feature type="transmembrane region" description="Helical" evidence="1">
    <location>
        <begin position="157"/>
        <end position="177"/>
    </location>
</feature>
<keyword evidence="1" id="KW-0812">Transmembrane</keyword>
<dbReference type="RefSeq" id="WP_012725300.1">
    <property type="nucleotide sequence ID" value="NC_012669.1"/>
</dbReference>
<dbReference type="AlphaFoldDB" id="C5BVT0"/>
<sequence length="254" mass="25168">MKARRLGAAVAVELRKAAASRVPLATAALVTLGTAALVTSLSLAADAGNQQVLAQLGDLAGAHGWARTTGVAAQIVSAGGALALGIVLSWLVGREFADRTVGALFALPVPRASTALAKLVVHAAFTVGLAVATPAALAVVGLAIGDGVPDAGAWQDLGRLAALILLTGAVVVPAGWVATLGRGLLSGVAATIGIVVVAQVAVVAGTGAWFPFAAPALWAMGMTTAVAPLGVTLAVAAVFAALTMRSWRRLQLDR</sequence>
<evidence type="ECO:0000256" key="1">
    <source>
        <dbReference type="SAM" id="Phobius"/>
    </source>
</evidence>
<keyword evidence="1" id="KW-0472">Membrane</keyword>
<gene>
    <name evidence="2" type="ordered locus">Bcav_0255</name>
</gene>
<feature type="transmembrane region" description="Helical" evidence="1">
    <location>
        <begin position="119"/>
        <end position="145"/>
    </location>
</feature>
<feature type="transmembrane region" description="Helical" evidence="1">
    <location>
        <begin position="216"/>
        <end position="242"/>
    </location>
</feature>
<dbReference type="Proteomes" id="UP000007962">
    <property type="component" value="Chromosome"/>
</dbReference>
<keyword evidence="1" id="KW-1133">Transmembrane helix</keyword>
<feature type="transmembrane region" description="Helical" evidence="1">
    <location>
        <begin position="184"/>
        <end position="210"/>
    </location>
</feature>
<protein>
    <recommendedName>
        <fullName evidence="4">ABC-2 type transport system permease protein</fullName>
    </recommendedName>
</protein>
<organism evidence="2 3">
    <name type="scientific">Beutenbergia cavernae (strain ATCC BAA-8 / DSM 12333 / CCUG 43141 / JCM 11478 / NBRC 16432 / NCIMB 13614 / HKI 0122)</name>
    <dbReference type="NCBI Taxonomy" id="471853"/>
    <lineage>
        <taxon>Bacteria</taxon>
        <taxon>Bacillati</taxon>
        <taxon>Actinomycetota</taxon>
        <taxon>Actinomycetes</taxon>
        <taxon>Micrococcales</taxon>
        <taxon>Beutenbergiaceae</taxon>
        <taxon>Beutenbergia</taxon>
    </lineage>
</organism>
<name>C5BVT0_BEUC1</name>
<evidence type="ECO:0000313" key="3">
    <source>
        <dbReference type="Proteomes" id="UP000007962"/>
    </source>
</evidence>
<dbReference type="Pfam" id="PF12730">
    <property type="entry name" value="ABC2_membrane_4"/>
    <property type="match status" value="1"/>
</dbReference>
<evidence type="ECO:0000313" key="2">
    <source>
        <dbReference type="EMBL" id="ACQ78520.1"/>
    </source>
</evidence>
<proteinExistence type="predicted"/>
<keyword evidence="3" id="KW-1185">Reference proteome</keyword>
<dbReference type="HOGENOM" id="CLU_093174_0_0_11"/>
<dbReference type="OrthoDB" id="4336274at2"/>
<accession>C5BVT0</accession>
<feature type="transmembrane region" description="Helical" evidence="1">
    <location>
        <begin position="68"/>
        <end position="92"/>
    </location>
</feature>
<dbReference type="KEGG" id="bcv:Bcav_0255"/>
<dbReference type="eggNOG" id="COG1277">
    <property type="taxonomic scope" value="Bacteria"/>
</dbReference>
<dbReference type="EMBL" id="CP001618">
    <property type="protein sequence ID" value="ACQ78520.1"/>
    <property type="molecule type" value="Genomic_DNA"/>
</dbReference>
<evidence type="ECO:0008006" key="4">
    <source>
        <dbReference type="Google" id="ProtNLM"/>
    </source>
</evidence>
<reference evidence="2 3" key="1">
    <citation type="journal article" date="2009" name="Stand. Genomic Sci.">
        <title>Complete genome sequence of Beutenbergia cavernae type strain (HKI 0122).</title>
        <authorList>
            <person name="Land M."/>
            <person name="Pukall R."/>
            <person name="Abt B."/>
            <person name="Goker M."/>
            <person name="Rohde M."/>
            <person name="Glavina Del Rio T."/>
            <person name="Tice H."/>
            <person name="Copeland A."/>
            <person name="Cheng J.F."/>
            <person name="Lucas S."/>
            <person name="Chen F."/>
            <person name="Nolan M."/>
            <person name="Bruce D."/>
            <person name="Goodwin L."/>
            <person name="Pitluck S."/>
            <person name="Ivanova N."/>
            <person name="Mavromatis K."/>
            <person name="Ovchinnikova G."/>
            <person name="Pati A."/>
            <person name="Chen A."/>
            <person name="Palaniappan K."/>
            <person name="Hauser L."/>
            <person name="Chang Y.J."/>
            <person name="Jefferies C.C."/>
            <person name="Saunders E."/>
            <person name="Brettin T."/>
            <person name="Detter J.C."/>
            <person name="Han C."/>
            <person name="Chain P."/>
            <person name="Bristow J."/>
            <person name="Eisen J.A."/>
            <person name="Markowitz V."/>
            <person name="Hugenholtz P."/>
            <person name="Kyrpides N.C."/>
            <person name="Klenk H.P."/>
            <person name="Lapidus A."/>
        </authorList>
    </citation>
    <scope>NUCLEOTIDE SEQUENCE [LARGE SCALE GENOMIC DNA]</scope>
    <source>
        <strain evidence="3">ATCC BAA-8 / DSM 12333 / NBRC 16432</strain>
    </source>
</reference>
<dbReference type="STRING" id="471853.Bcav_0255"/>